<feature type="transmembrane region" description="Helical" evidence="1">
    <location>
        <begin position="7"/>
        <end position="25"/>
    </location>
</feature>
<evidence type="ECO:0000313" key="2">
    <source>
        <dbReference type="EMBL" id="CAA6815276.1"/>
    </source>
</evidence>
<keyword evidence="1" id="KW-0812">Transmembrane</keyword>
<accession>A0A6S6TAQ4</accession>
<dbReference type="EMBL" id="CACVAQ010000226">
    <property type="protein sequence ID" value="CAA6815276.1"/>
    <property type="molecule type" value="Genomic_DNA"/>
</dbReference>
<protein>
    <submittedName>
        <fullName evidence="2">Rod shape-determining protein MreD</fullName>
    </submittedName>
</protein>
<proteinExistence type="predicted"/>
<gene>
    <name evidence="2" type="ORF">HELGO_WM41760</name>
</gene>
<feature type="transmembrane region" description="Helical" evidence="1">
    <location>
        <begin position="31"/>
        <end position="56"/>
    </location>
</feature>
<evidence type="ECO:0000256" key="1">
    <source>
        <dbReference type="SAM" id="Phobius"/>
    </source>
</evidence>
<feature type="transmembrane region" description="Helical" evidence="1">
    <location>
        <begin position="108"/>
        <end position="127"/>
    </location>
</feature>
<sequence length="164" mass="18607">MTSLIRANFIRFVLLIIIQFILKGVDSIDIYIYPVFILLLPVGMIEGGVLFLAFIYGLSIDMFYNTPGLFASAAVAVAAARPLVLAILEPRGGYEQGKAPTKYNLGTRWFVQYSSILMLWHTIWVVVLEQASLFSVFKVLIWLMTFALSMLIIILYQFLFNPKE</sequence>
<organism evidence="2">
    <name type="scientific">uncultured Aureispira sp</name>
    <dbReference type="NCBI Taxonomy" id="1331704"/>
    <lineage>
        <taxon>Bacteria</taxon>
        <taxon>Pseudomonadati</taxon>
        <taxon>Bacteroidota</taxon>
        <taxon>Saprospiria</taxon>
        <taxon>Saprospirales</taxon>
        <taxon>Saprospiraceae</taxon>
        <taxon>Aureispira</taxon>
        <taxon>environmental samples</taxon>
    </lineage>
</organism>
<feature type="transmembrane region" description="Helical" evidence="1">
    <location>
        <begin position="139"/>
        <end position="159"/>
    </location>
</feature>
<reference evidence="2" key="1">
    <citation type="submission" date="2020-01" db="EMBL/GenBank/DDBJ databases">
        <authorList>
            <person name="Meier V. D."/>
            <person name="Meier V D."/>
        </authorList>
    </citation>
    <scope>NUCLEOTIDE SEQUENCE</scope>
    <source>
        <strain evidence="2">HLG_WM_MAG_10</strain>
    </source>
</reference>
<dbReference type="AlphaFoldDB" id="A0A6S6TAQ4"/>
<feature type="transmembrane region" description="Helical" evidence="1">
    <location>
        <begin position="68"/>
        <end position="88"/>
    </location>
</feature>
<name>A0A6S6TAQ4_9BACT</name>
<keyword evidence="1" id="KW-0472">Membrane</keyword>
<keyword evidence="1" id="KW-1133">Transmembrane helix</keyword>